<dbReference type="PANTHER" id="PTHR34011:SF6">
    <property type="entry name" value="PHYCOBILIPROTEIN APCE"/>
    <property type="match status" value="1"/>
</dbReference>
<dbReference type="GO" id="GO:0031676">
    <property type="term" value="C:plasma membrane-derived thylakoid membrane"/>
    <property type="evidence" value="ECO:0007669"/>
    <property type="project" value="UniProtKB-SubCell"/>
</dbReference>
<keyword evidence="3" id="KW-0042">Antenna complex</keyword>
<protein>
    <submittedName>
        <fullName evidence="11">CpcI protein</fullName>
    </submittedName>
</protein>
<dbReference type="PROSITE" id="PS51441">
    <property type="entry name" value="CPCD_LIKE"/>
    <property type="match status" value="1"/>
</dbReference>
<evidence type="ECO:0000313" key="11">
    <source>
        <dbReference type="EMBL" id="AJA91259.1"/>
    </source>
</evidence>
<dbReference type="Gene3D" id="1.10.3130.20">
    <property type="entry name" value="Phycobilisome linker domain"/>
    <property type="match status" value="1"/>
</dbReference>
<evidence type="ECO:0000256" key="5">
    <source>
        <dbReference type="ARBA" id="ARBA00023078"/>
    </source>
</evidence>
<evidence type="ECO:0000256" key="7">
    <source>
        <dbReference type="PROSITE-ProRule" id="PRU00775"/>
    </source>
</evidence>
<organism evidence="11">
    <name type="scientific">Limnospira platensis CHM-1</name>
    <dbReference type="NCBI Taxonomy" id="1590045"/>
    <lineage>
        <taxon>Bacteria</taxon>
        <taxon>Bacillati</taxon>
        <taxon>Cyanobacteriota</taxon>
        <taxon>Cyanophyceae</taxon>
        <taxon>Oscillatoriophycideae</taxon>
        <taxon>Oscillatoriales</taxon>
        <taxon>Sirenicapillariaceae</taxon>
        <taxon>Limnospira</taxon>
    </lineage>
</organism>
<keyword evidence="5" id="KW-0793">Thylakoid</keyword>
<gene>
    <name evidence="11" type="primary">cpcI</name>
</gene>
<name>A0A0C4VZ00_LIMPL</name>
<reference evidence="11" key="1">
    <citation type="submission" date="2014-02" db="EMBL/GenBank/DDBJ databases">
        <title>Comparison of the biochemical properties of partial functional genes in different helical chiral filaments of Arthrospira platensis.</title>
        <authorList>
            <person name="Wang Z.P."/>
            <person name="Yu J.X."/>
            <person name="Ma L.F."/>
            <person name="Zhao C.X."/>
            <person name="Lv B.F."/>
        </authorList>
    </citation>
    <scope>NUCLEOTIDE SEQUENCE</scope>
    <source>
        <strain evidence="11">CHM-1</strain>
    </source>
</reference>
<accession>A0A0C4VZ00</accession>
<dbReference type="GO" id="GO:0015979">
    <property type="term" value="P:photosynthesis"/>
    <property type="evidence" value="ECO:0007669"/>
    <property type="project" value="UniProtKB-KW"/>
</dbReference>
<evidence type="ECO:0000256" key="2">
    <source>
        <dbReference type="ARBA" id="ARBA00022531"/>
    </source>
</evidence>
<comment type="subcellular location">
    <subcellularLocation>
        <location evidence="1">Cellular thylakoid membrane</location>
        <topology evidence="1">Peripheral membrane protein</topology>
        <orientation evidence="1">Cytoplasmic side</orientation>
    </subcellularLocation>
</comment>
<evidence type="ECO:0000259" key="10">
    <source>
        <dbReference type="PROSITE" id="PS51445"/>
    </source>
</evidence>
<dbReference type="Pfam" id="PF01383">
    <property type="entry name" value="CpcD"/>
    <property type="match status" value="1"/>
</dbReference>
<dbReference type="SMART" id="SM01094">
    <property type="entry name" value="CpcD"/>
    <property type="match status" value="1"/>
</dbReference>
<dbReference type="PIRSF" id="PIRSF005898">
    <property type="entry name" value="Phycobilisome_CpeC/CpcI"/>
    <property type="match status" value="1"/>
</dbReference>
<evidence type="ECO:0000259" key="9">
    <source>
        <dbReference type="PROSITE" id="PS51441"/>
    </source>
</evidence>
<evidence type="ECO:0000256" key="6">
    <source>
        <dbReference type="ARBA" id="ARBA00023136"/>
    </source>
</evidence>
<comment type="similarity">
    <text evidence="7">Belongs to the phycobilisome linker protein family.</text>
</comment>
<evidence type="ECO:0000256" key="8">
    <source>
        <dbReference type="SAM" id="MobiDB-lite"/>
    </source>
</evidence>
<evidence type="ECO:0000256" key="1">
    <source>
        <dbReference type="ARBA" id="ARBA00004445"/>
    </source>
</evidence>
<dbReference type="AlphaFoldDB" id="A0A0C4VZ00"/>
<dbReference type="InterPro" id="IPR038255">
    <property type="entry name" value="PBS_linker_sf"/>
</dbReference>
<feature type="region of interest" description="Disordered" evidence="8">
    <location>
        <begin position="210"/>
        <end position="229"/>
    </location>
</feature>
<evidence type="ECO:0000256" key="4">
    <source>
        <dbReference type="ARBA" id="ARBA00022738"/>
    </source>
</evidence>
<dbReference type="EMBL" id="KJ463656">
    <property type="protein sequence ID" value="AJA91259.1"/>
    <property type="molecule type" value="Genomic_DNA"/>
</dbReference>
<sequence>MAITTQASRLGTTAFQESSLVELRPNWSRDNAQEVIRAVYRQLLGNDYLMSSERLTSAESLLCDGSVTVRELVRCVAKSELYKKKFFYPNFQTRVIELNYKHLLGRAPYDESEVVFHLDLYQNEGYDADIDSYIDSPEYLESFGENIVPYYRGFETQRGQKTVGFTRMFRLYRGYANSDSAQGEGTMSRLAQELGANRASVVVAPSGDSDGWSYRPSGQSVAPSTGFSQGGVLQAGRTYRVEVSGIRERRYPRVRRCSKAFIVPYDQLSAQLREIQRQGGTIASITPI</sequence>
<keyword evidence="6" id="KW-0472">Membrane</keyword>
<proteinExistence type="inferred from homology"/>
<feature type="domain" description="PBS-linker" evidence="10">
    <location>
        <begin position="1"/>
        <end position="180"/>
    </location>
</feature>
<evidence type="ECO:0000256" key="3">
    <source>
        <dbReference type="ARBA" id="ARBA00022549"/>
    </source>
</evidence>
<keyword evidence="2" id="KW-0602">Photosynthesis</keyword>
<feature type="domain" description="CpcD-like" evidence="9">
    <location>
        <begin position="236"/>
        <end position="288"/>
    </location>
</feature>
<keyword evidence="4 7" id="KW-0605">Phycobilisome</keyword>
<dbReference type="PROSITE" id="PS51445">
    <property type="entry name" value="PBS_LINKER"/>
    <property type="match status" value="1"/>
</dbReference>
<dbReference type="GO" id="GO:0030089">
    <property type="term" value="C:phycobilisome"/>
    <property type="evidence" value="ECO:0007669"/>
    <property type="project" value="UniProtKB-UniRule"/>
</dbReference>
<dbReference type="InterPro" id="IPR016470">
    <property type="entry name" value="Phycobilisome"/>
</dbReference>
<dbReference type="PANTHER" id="PTHR34011">
    <property type="entry name" value="PHYCOBILISOME 32.1 KDA LINKER POLYPEPTIDE, PHYCOCYANIN-ASSOCIATED, ROD 2-RELATED"/>
    <property type="match status" value="1"/>
</dbReference>
<feature type="compositionally biased region" description="Polar residues" evidence="8">
    <location>
        <begin position="216"/>
        <end position="227"/>
    </location>
</feature>
<dbReference type="InterPro" id="IPR008213">
    <property type="entry name" value="CpcD-like_dom"/>
</dbReference>
<dbReference type="InterPro" id="IPR001297">
    <property type="entry name" value="PBS_linker_dom"/>
</dbReference>
<dbReference type="Pfam" id="PF00427">
    <property type="entry name" value="PBS_linker_poly"/>
    <property type="match status" value="1"/>
</dbReference>